<feature type="region of interest" description="Disordered" evidence="1">
    <location>
        <begin position="33"/>
        <end position="55"/>
    </location>
</feature>
<name>A0A1F7X421_9BACT</name>
<reference evidence="2 3" key="1">
    <citation type="journal article" date="2016" name="Nat. Commun.">
        <title>Thousands of microbial genomes shed light on interconnected biogeochemical processes in an aquifer system.</title>
        <authorList>
            <person name="Anantharaman K."/>
            <person name="Brown C.T."/>
            <person name="Hug L.A."/>
            <person name="Sharon I."/>
            <person name="Castelle C.J."/>
            <person name="Probst A.J."/>
            <person name="Thomas B.C."/>
            <person name="Singh A."/>
            <person name="Wilkins M.J."/>
            <person name="Karaoz U."/>
            <person name="Brodie E.L."/>
            <person name="Williams K.H."/>
            <person name="Hubbard S.S."/>
            <person name="Banfield J.F."/>
        </authorList>
    </citation>
    <scope>NUCLEOTIDE SEQUENCE [LARGE SCALE GENOMIC DNA]</scope>
</reference>
<organism evidence="2 3">
    <name type="scientific">Candidatus Woesebacteria bacterium RBG_13_36_22</name>
    <dbReference type="NCBI Taxonomy" id="1802478"/>
    <lineage>
        <taxon>Bacteria</taxon>
        <taxon>Candidatus Woeseibacteriota</taxon>
    </lineage>
</organism>
<evidence type="ECO:0000256" key="1">
    <source>
        <dbReference type="SAM" id="MobiDB-lite"/>
    </source>
</evidence>
<accession>A0A1F7X421</accession>
<gene>
    <name evidence="2" type="ORF">A2Z67_03070</name>
</gene>
<proteinExistence type="predicted"/>
<dbReference type="EMBL" id="MGFQ01000019">
    <property type="protein sequence ID" value="OGM09757.1"/>
    <property type="molecule type" value="Genomic_DNA"/>
</dbReference>
<evidence type="ECO:0000313" key="3">
    <source>
        <dbReference type="Proteomes" id="UP000176939"/>
    </source>
</evidence>
<sequence>MKNFLLGIIVMIIIGAVAAGAYFFGKQNTKEISPSPASTSTPRPPSASPVSTIKGESDNDLIKQALFKKNNWKESDGLTVTVTTNDGTYASGGVTGQGGGGYFFAAKVNGVWEIVADGNGVITCSSLTNYPTYPKTLIPECFDEATGKTVIR</sequence>
<dbReference type="AlphaFoldDB" id="A0A1F7X421"/>
<protein>
    <submittedName>
        <fullName evidence="2">Uncharacterized protein</fullName>
    </submittedName>
</protein>
<comment type="caution">
    <text evidence="2">The sequence shown here is derived from an EMBL/GenBank/DDBJ whole genome shotgun (WGS) entry which is preliminary data.</text>
</comment>
<dbReference type="Proteomes" id="UP000176939">
    <property type="component" value="Unassembled WGS sequence"/>
</dbReference>
<evidence type="ECO:0000313" key="2">
    <source>
        <dbReference type="EMBL" id="OGM09757.1"/>
    </source>
</evidence>